<feature type="compositionally biased region" description="Basic residues" evidence="6">
    <location>
        <begin position="379"/>
        <end position="391"/>
    </location>
</feature>
<organism evidence="7 8">
    <name type="scientific">Geranomyces variabilis</name>
    <dbReference type="NCBI Taxonomy" id="109894"/>
    <lineage>
        <taxon>Eukaryota</taxon>
        <taxon>Fungi</taxon>
        <taxon>Fungi incertae sedis</taxon>
        <taxon>Chytridiomycota</taxon>
        <taxon>Chytridiomycota incertae sedis</taxon>
        <taxon>Chytridiomycetes</taxon>
        <taxon>Spizellomycetales</taxon>
        <taxon>Powellomycetaceae</taxon>
        <taxon>Geranomyces</taxon>
    </lineage>
</organism>
<accession>A0AAD5TL27</accession>
<protein>
    <submittedName>
        <fullName evidence="7">rRNA-processing protein and EBNA1-binding protein ebp2</fullName>
    </submittedName>
</protein>
<reference evidence="7" key="1">
    <citation type="submission" date="2020-05" db="EMBL/GenBank/DDBJ databases">
        <title>Phylogenomic resolution of chytrid fungi.</title>
        <authorList>
            <person name="Stajich J.E."/>
            <person name="Amses K."/>
            <person name="Simmons R."/>
            <person name="Seto K."/>
            <person name="Myers J."/>
            <person name="Bonds A."/>
            <person name="Quandt C.A."/>
            <person name="Barry K."/>
            <person name="Liu P."/>
            <person name="Grigoriev I."/>
            <person name="Longcore J.E."/>
            <person name="James T.Y."/>
        </authorList>
    </citation>
    <scope>NUCLEOTIDE SEQUENCE</scope>
    <source>
        <strain evidence="7">JEL0379</strain>
    </source>
</reference>
<comment type="subcellular location">
    <subcellularLocation>
        <location evidence="1">Nucleus</location>
        <location evidence="1">Nucleolus</location>
    </subcellularLocation>
</comment>
<feature type="region of interest" description="Disordered" evidence="6">
    <location>
        <begin position="48"/>
        <end position="89"/>
    </location>
</feature>
<dbReference type="GO" id="GO:0006364">
    <property type="term" value="P:rRNA processing"/>
    <property type="evidence" value="ECO:0007669"/>
    <property type="project" value="TreeGrafter"/>
</dbReference>
<feature type="compositionally biased region" description="Basic and acidic residues" evidence="6">
    <location>
        <begin position="262"/>
        <end position="282"/>
    </location>
</feature>
<dbReference type="GO" id="GO:0030687">
    <property type="term" value="C:preribosome, large subunit precursor"/>
    <property type="evidence" value="ECO:0007669"/>
    <property type="project" value="TreeGrafter"/>
</dbReference>
<dbReference type="EMBL" id="JADGJQ010000019">
    <property type="protein sequence ID" value="KAJ3179834.1"/>
    <property type="molecule type" value="Genomic_DNA"/>
</dbReference>
<dbReference type="PANTHER" id="PTHR13028">
    <property type="entry name" value="RRNA PROCESSING PROTEIN EBNA1-BINDING PROTEIN-RELATED"/>
    <property type="match status" value="1"/>
</dbReference>
<feature type="region of interest" description="Disordered" evidence="6">
    <location>
        <begin position="1"/>
        <end position="30"/>
    </location>
</feature>
<keyword evidence="3" id="KW-0690">Ribosome biogenesis</keyword>
<dbReference type="GO" id="GO:0005730">
    <property type="term" value="C:nucleolus"/>
    <property type="evidence" value="ECO:0007669"/>
    <property type="project" value="UniProtKB-SubCell"/>
</dbReference>
<evidence type="ECO:0000256" key="1">
    <source>
        <dbReference type="ARBA" id="ARBA00004604"/>
    </source>
</evidence>
<evidence type="ECO:0000256" key="4">
    <source>
        <dbReference type="ARBA" id="ARBA00023054"/>
    </source>
</evidence>
<evidence type="ECO:0000256" key="3">
    <source>
        <dbReference type="ARBA" id="ARBA00022517"/>
    </source>
</evidence>
<evidence type="ECO:0000313" key="8">
    <source>
        <dbReference type="Proteomes" id="UP001212152"/>
    </source>
</evidence>
<evidence type="ECO:0000256" key="6">
    <source>
        <dbReference type="SAM" id="MobiDB-lite"/>
    </source>
</evidence>
<proteinExistence type="inferred from homology"/>
<keyword evidence="5" id="KW-0539">Nucleus</keyword>
<feature type="compositionally biased region" description="Acidic residues" evidence="6">
    <location>
        <begin position="77"/>
        <end position="86"/>
    </location>
</feature>
<dbReference type="Proteomes" id="UP001212152">
    <property type="component" value="Unassembled WGS sequence"/>
</dbReference>
<feature type="compositionally biased region" description="Basic residues" evidence="6">
    <location>
        <begin position="357"/>
        <end position="371"/>
    </location>
</feature>
<keyword evidence="8" id="KW-1185">Reference proteome</keyword>
<evidence type="ECO:0000256" key="5">
    <source>
        <dbReference type="ARBA" id="ARBA00023242"/>
    </source>
</evidence>
<feature type="region of interest" description="Disordered" evidence="6">
    <location>
        <begin position="245"/>
        <end position="391"/>
    </location>
</feature>
<comment type="similarity">
    <text evidence="2">Belongs to the EBP2 family.</text>
</comment>
<dbReference type="GO" id="GO:0034399">
    <property type="term" value="C:nuclear periphery"/>
    <property type="evidence" value="ECO:0007669"/>
    <property type="project" value="TreeGrafter"/>
</dbReference>
<sequence length="391" mass="43096">MVQLGTKNQRNPRKKAPAAANSKKAAVPSGDLDISAFIEEQELEIDPEVAELLANPASATAKKGGKKKGRKPPPPDSQDEEEDEIAEPVVVEGTAEGTVVEMDSDDEAELAAYLKMTKSEGVEDEESDNDLVEKIYANNTTALLSRLEDIRIDQPGFKVPWIETMSVTSPAPLDLAPADVQDDLKRELAFYKQALHAAEEGRKRVRAAKVPFSRPDDFFAEMVKSDEHMARVRQRLLDEAASIQASEKARKQRDLKKFGKKVQQEKLAERVKTKKSEIEKVKVARKKHASSDNSREDADDEFGIELDSFTPSRSGGGGGSNQKRKRRDEKFGFGGSKRHKKTNDKASVDDMAGFSQKRMKSGAKPAARGKGKPMGSKPRLGKNRRQGGARK</sequence>
<dbReference type="Pfam" id="PF05890">
    <property type="entry name" value="Ebp2"/>
    <property type="match status" value="1"/>
</dbReference>
<comment type="caution">
    <text evidence="7">The sequence shown here is derived from an EMBL/GenBank/DDBJ whole genome shotgun (WGS) entry which is preliminary data.</text>
</comment>
<evidence type="ECO:0000313" key="7">
    <source>
        <dbReference type="EMBL" id="KAJ3179834.1"/>
    </source>
</evidence>
<dbReference type="GO" id="GO:0042273">
    <property type="term" value="P:ribosomal large subunit biogenesis"/>
    <property type="evidence" value="ECO:0007669"/>
    <property type="project" value="TreeGrafter"/>
</dbReference>
<gene>
    <name evidence="7" type="primary">EBP2_2</name>
    <name evidence="7" type="ORF">HDU87_002402</name>
</gene>
<feature type="compositionally biased region" description="Basic residues" evidence="6">
    <location>
        <begin position="250"/>
        <end position="260"/>
    </location>
</feature>
<evidence type="ECO:0000256" key="2">
    <source>
        <dbReference type="ARBA" id="ARBA00007336"/>
    </source>
</evidence>
<dbReference type="PANTHER" id="PTHR13028:SF0">
    <property type="entry name" value="RRNA-PROCESSING PROTEIN EBP2-RELATED"/>
    <property type="match status" value="1"/>
</dbReference>
<keyword evidence="4" id="KW-0175">Coiled coil</keyword>
<name>A0AAD5TL27_9FUNG</name>
<dbReference type="AlphaFoldDB" id="A0AAD5TL27"/>
<feature type="compositionally biased region" description="Low complexity" evidence="6">
    <location>
        <begin position="17"/>
        <end position="26"/>
    </location>
</feature>
<dbReference type="InterPro" id="IPR008610">
    <property type="entry name" value="Ebp2"/>
</dbReference>